<comment type="caution">
    <text evidence="1">The sequence shown here is derived from an EMBL/GenBank/DDBJ whole genome shotgun (WGS) entry which is preliminary data.</text>
</comment>
<accession>A0A4R8ZI08</accession>
<protein>
    <submittedName>
        <fullName evidence="1">Uncharacterized protein</fullName>
    </submittedName>
</protein>
<evidence type="ECO:0000313" key="1">
    <source>
        <dbReference type="EMBL" id="TFD26636.1"/>
    </source>
</evidence>
<gene>
    <name evidence="1" type="ORF">E3T27_07645</name>
</gene>
<proteinExistence type="predicted"/>
<dbReference type="EMBL" id="SOGT01000008">
    <property type="protein sequence ID" value="TFD26636.1"/>
    <property type="molecule type" value="Genomic_DNA"/>
</dbReference>
<name>A0A4R8ZI08_9MICO</name>
<sequence>MEHETFGIQLSSASESIGSLIVPFMTKADAILYGRLVIGAQEGIRFALMHRTSPTSPWRSIAGGTNSMGKGMASAEVARAW</sequence>
<reference evidence="1 2" key="1">
    <citation type="submission" date="2019-03" db="EMBL/GenBank/DDBJ databases">
        <title>Genomics of glacier-inhabiting Cryobacterium strains.</title>
        <authorList>
            <person name="Liu Q."/>
            <person name="Xin Y.-H."/>
        </authorList>
    </citation>
    <scope>NUCLEOTIDE SEQUENCE [LARGE SCALE GENOMIC DNA]</scope>
    <source>
        <strain evidence="1 2">TMT1-1</strain>
    </source>
</reference>
<dbReference type="AlphaFoldDB" id="A0A4R8ZI08"/>
<evidence type="ECO:0000313" key="2">
    <source>
        <dbReference type="Proteomes" id="UP000298424"/>
    </source>
</evidence>
<keyword evidence="2" id="KW-1185">Reference proteome</keyword>
<dbReference type="RefSeq" id="WP_134572119.1">
    <property type="nucleotide sequence ID" value="NZ_SOGT01000008.1"/>
</dbReference>
<dbReference type="Proteomes" id="UP000298424">
    <property type="component" value="Unassembled WGS sequence"/>
</dbReference>
<organism evidence="1 2">
    <name type="scientific">Cryobacterium lyxosi</name>
    <dbReference type="NCBI Taxonomy" id="1259228"/>
    <lineage>
        <taxon>Bacteria</taxon>
        <taxon>Bacillati</taxon>
        <taxon>Actinomycetota</taxon>
        <taxon>Actinomycetes</taxon>
        <taxon>Micrococcales</taxon>
        <taxon>Microbacteriaceae</taxon>
        <taxon>Cryobacterium</taxon>
    </lineage>
</organism>